<dbReference type="SUPFAM" id="SSF56112">
    <property type="entry name" value="Protein kinase-like (PK-like)"/>
    <property type="match status" value="1"/>
</dbReference>
<dbReference type="PANTHER" id="PTHR43671">
    <property type="entry name" value="SERINE/THREONINE-PROTEIN KINASE NEK"/>
    <property type="match status" value="1"/>
</dbReference>
<dbReference type="Gene3D" id="3.30.200.20">
    <property type="entry name" value="Phosphorylase Kinase, domain 1"/>
    <property type="match status" value="1"/>
</dbReference>
<dbReference type="EC" id="2.7.11.1" evidence="1"/>
<dbReference type="OrthoDB" id="9801841at2"/>
<dbReference type="GO" id="GO:0005524">
    <property type="term" value="F:ATP binding"/>
    <property type="evidence" value="ECO:0007669"/>
    <property type="project" value="UniProtKB-KW"/>
</dbReference>
<keyword evidence="8" id="KW-1185">Reference proteome</keyword>
<dbReference type="CDD" id="cd14014">
    <property type="entry name" value="STKc_PknB_like"/>
    <property type="match status" value="1"/>
</dbReference>
<dbReference type="InterPro" id="IPR000719">
    <property type="entry name" value="Prot_kinase_dom"/>
</dbReference>
<name>A0A4T0V0X7_9NEIS</name>
<evidence type="ECO:0000256" key="1">
    <source>
        <dbReference type="ARBA" id="ARBA00012513"/>
    </source>
</evidence>
<keyword evidence="3" id="KW-0547">Nucleotide-binding</keyword>
<feature type="domain" description="Protein kinase" evidence="6">
    <location>
        <begin position="19"/>
        <end position="292"/>
    </location>
</feature>
<reference evidence="7 8" key="1">
    <citation type="submission" date="2019-04" db="EMBL/GenBank/DDBJ databases">
        <title>Crenobacter sp. nov.</title>
        <authorList>
            <person name="Shi S."/>
        </authorList>
    </citation>
    <scope>NUCLEOTIDE SEQUENCE [LARGE SCALE GENOMIC DNA]</scope>
    <source>
        <strain evidence="7 8">GY 70310</strain>
    </source>
</reference>
<protein>
    <recommendedName>
        <fullName evidence="1">non-specific serine/threonine protein kinase</fullName>
        <ecNumber evidence="1">2.7.11.1</ecNumber>
    </recommendedName>
</protein>
<dbReference type="GO" id="GO:0004674">
    <property type="term" value="F:protein serine/threonine kinase activity"/>
    <property type="evidence" value="ECO:0007669"/>
    <property type="project" value="UniProtKB-KW"/>
</dbReference>
<evidence type="ECO:0000313" key="8">
    <source>
        <dbReference type="Proteomes" id="UP000308891"/>
    </source>
</evidence>
<dbReference type="InterPro" id="IPR011009">
    <property type="entry name" value="Kinase-like_dom_sf"/>
</dbReference>
<accession>A0A4T0V0X7</accession>
<evidence type="ECO:0000256" key="3">
    <source>
        <dbReference type="ARBA" id="ARBA00022741"/>
    </source>
</evidence>
<dbReference type="SMART" id="SM00220">
    <property type="entry name" value="S_TKc"/>
    <property type="match status" value="1"/>
</dbReference>
<comment type="caution">
    <text evidence="7">The sequence shown here is derived from an EMBL/GenBank/DDBJ whole genome shotgun (WGS) entry which is preliminary data.</text>
</comment>
<dbReference type="EMBL" id="STGJ01000005">
    <property type="protein sequence ID" value="TIC84735.1"/>
    <property type="molecule type" value="Genomic_DNA"/>
</dbReference>
<proteinExistence type="predicted"/>
<dbReference type="PROSITE" id="PS00108">
    <property type="entry name" value="PROTEIN_KINASE_ST"/>
    <property type="match status" value="1"/>
</dbReference>
<evidence type="ECO:0000256" key="2">
    <source>
        <dbReference type="ARBA" id="ARBA00022679"/>
    </source>
</evidence>
<keyword evidence="2" id="KW-0808">Transferase</keyword>
<evidence type="ECO:0000256" key="5">
    <source>
        <dbReference type="ARBA" id="ARBA00022840"/>
    </source>
</evidence>
<dbReference type="PANTHER" id="PTHR43671:SF13">
    <property type="entry name" value="SERINE_THREONINE-PROTEIN KINASE NEK2"/>
    <property type="match status" value="1"/>
</dbReference>
<evidence type="ECO:0000313" key="7">
    <source>
        <dbReference type="EMBL" id="TIC84735.1"/>
    </source>
</evidence>
<keyword evidence="4 7" id="KW-0418">Kinase</keyword>
<dbReference type="InterPro" id="IPR008271">
    <property type="entry name" value="Ser/Thr_kinase_AS"/>
</dbReference>
<dbReference type="InterPro" id="IPR050660">
    <property type="entry name" value="NEK_Ser/Thr_kinase"/>
</dbReference>
<dbReference type="Gene3D" id="1.10.510.10">
    <property type="entry name" value="Transferase(Phosphotransferase) domain 1"/>
    <property type="match status" value="1"/>
</dbReference>
<evidence type="ECO:0000256" key="4">
    <source>
        <dbReference type="ARBA" id="ARBA00022777"/>
    </source>
</evidence>
<keyword evidence="7" id="KW-0723">Serine/threonine-protein kinase</keyword>
<evidence type="ECO:0000259" key="6">
    <source>
        <dbReference type="PROSITE" id="PS50011"/>
    </source>
</evidence>
<dbReference type="RefSeq" id="WP_136552006.1">
    <property type="nucleotide sequence ID" value="NZ_STGJ01000005.1"/>
</dbReference>
<organism evidence="7 8">
    <name type="scientific">Crenobacter intestini</name>
    <dbReference type="NCBI Taxonomy" id="2563443"/>
    <lineage>
        <taxon>Bacteria</taxon>
        <taxon>Pseudomonadati</taxon>
        <taxon>Pseudomonadota</taxon>
        <taxon>Betaproteobacteria</taxon>
        <taxon>Neisseriales</taxon>
        <taxon>Neisseriaceae</taxon>
        <taxon>Crenobacter</taxon>
    </lineage>
</organism>
<dbReference type="AlphaFoldDB" id="A0A4T0V0X7"/>
<keyword evidence="5" id="KW-0067">ATP-binding</keyword>
<sequence length="317" mass="35252">MTQTKQTTGLPAGHRLDTYTIVRELSQGGFSRVYLALDDADRKLAIKEYLPGSMARHNAELQVEVISELDAEPFRVGKKCFFEEARVLADIQHPNVVRVRNFFAANQTVYMVMDYTEGRPLSREIELAGGALEEGRLRRLFVELVGGLREVHRRHLLHLDLKPANIYLRRNGSPVLLDFGAARQNAQRQQGQAVSMYTPAFAPPEQTRADARLGPWTDIYSLGACLYACLGIGAPPPAKQRAADGVLPALPQAASHYSPELLELTRRCMALEVERRPGSLLEVQKALQAPFSPPAKPGGLLQRLGGWLRPERVKERG</sequence>
<dbReference type="Proteomes" id="UP000308891">
    <property type="component" value="Unassembled WGS sequence"/>
</dbReference>
<dbReference type="Pfam" id="PF00069">
    <property type="entry name" value="Pkinase"/>
    <property type="match status" value="1"/>
</dbReference>
<gene>
    <name evidence="7" type="ORF">E5K04_06065</name>
</gene>
<dbReference type="PROSITE" id="PS50011">
    <property type="entry name" value="PROTEIN_KINASE_DOM"/>
    <property type="match status" value="1"/>
</dbReference>